<dbReference type="Pfam" id="PF00481">
    <property type="entry name" value="PP2C"/>
    <property type="match status" value="1"/>
</dbReference>
<keyword evidence="2" id="KW-0670">Pyruvate</keyword>
<gene>
    <name evidence="2" type="primary">PTC5</name>
    <name evidence="2" type="ORF">CFIMG_003012RA</name>
</gene>
<dbReference type="SMART" id="SM00332">
    <property type="entry name" value="PP2Cc"/>
    <property type="match status" value="1"/>
</dbReference>
<dbReference type="PANTHER" id="PTHR13832">
    <property type="entry name" value="PROTEIN PHOSPHATASE 2C"/>
    <property type="match status" value="1"/>
</dbReference>
<dbReference type="Proteomes" id="UP000222788">
    <property type="component" value="Unassembled WGS sequence"/>
</dbReference>
<protein>
    <submittedName>
        <fullName evidence="2">[Pyruvate dehydrogenase [acetyl-transferring]]-phosphatase 1, mitochondrial</fullName>
    </submittedName>
</protein>
<dbReference type="SUPFAM" id="SSF81606">
    <property type="entry name" value="PP2C-like"/>
    <property type="match status" value="1"/>
</dbReference>
<dbReference type="InterPro" id="IPR015655">
    <property type="entry name" value="PP2C"/>
</dbReference>
<evidence type="ECO:0000313" key="3">
    <source>
        <dbReference type="Proteomes" id="UP000222788"/>
    </source>
</evidence>
<evidence type="ECO:0000259" key="1">
    <source>
        <dbReference type="PROSITE" id="PS51746"/>
    </source>
</evidence>
<organism evidence="2 3">
    <name type="scientific">Ceratocystis fimbriata CBS 114723</name>
    <dbReference type="NCBI Taxonomy" id="1035309"/>
    <lineage>
        <taxon>Eukaryota</taxon>
        <taxon>Fungi</taxon>
        <taxon>Dikarya</taxon>
        <taxon>Ascomycota</taxon>
        <taxon>Pezizomycotina</taxon>
        <taxon>Sordariomycetes</taxon>
        <taxon>Hypocreomycetidae</taxon>
        <taxon>Microascales</taxon>
        <taxon>Ceratocystidaceae</taxon>
        <taxon>Ceratocystis</taxon>
    </lineage>
</organism>
<dbReference type="GO" id="GO:0004741">
    <property type="term" value="F:[pyruvate dehydrogenase (acetyl-transferring)]-phosphatase activity"/>
    <property type="evidence" value="ECO:0007669"/>
    <property type="project" value="TreeGrafter"/>
</dbReference>
<keyword evidence="3" id="KW-1185">Reference proteome</keyword>
<dbReference type="AlphaFoldDB" id="A0A2C5X8L9"/>
<dbReference type="PANTHER" id="PTHR13832:SF792">
    <property type="entry name" value="GM14286P"/>
    <property type="match status" value="1"/>
</dbReference>
<dbReference type="STRING" id="1035309.A0A2C5X8L9"/>
<dbReference type="InterPro" id="IPR036457">
    <property type="entry name" value="PPM-type-like_dom_sf"/>
</dbReference>
<accession>A0A2C5X8L9</accession>
<feature type="domain" description="PPM-type phosphatase" evidence="1">
    <location>
        <begin position="207"/>
        <end position="603"/>
    </location>
</feature>
<evidence type="ECO:0000313" key="2">
    <source>
        <dbReference type="EMBL" id="PHH53953.1"/>
    </source>
</evidence>
<dbReference type="EMBL" id="APWK03000034">
    <property type="protein sequence ID" value="PHH53953.1"/>
    <property type="molecule type" value="Genomic_DNA"/>
</dbReference>
<dbReference type="Gene3D" id="3.60.40.10">
    <property type="entry name" value="PPM-type phosphatase domain"/>
    <property type="match status" value="1"/>
</dbReference>
<dbReference type="GO" id="GO:0005739">
    <property type="term" value="C:mitochondrion"/>
    <property type="evidence" value="ECO:0007669"/>
    <property type="project" value="TreeGrafter"/>
</dbReference>
<name>A0A2C5X8L9_9PEZI</name>
<dbReference type="CDD" id="cd00143">
    <property type="entry name" value="PP2Cc"/>
    <property type="match status" value="1"/>
</dbReference>
<reference evidence="2 3" key="1">
    <citation type="journal article" date="2013" name="Fungal Biol.">
        <title>Analysis of microsatellite markers in the genome of the plant pathogen Ceratocystis fimbriata.</title>
        <authorList>
            <person name="Simpson M.C."/>
            <person name="Wilken P.M."/>
            <person name="Coetzee M.P."/>
            <person name="Wingfield M.J."/>
            <person name="Wingfield B.D."/>
        </authorList>
    </citation>
    <scope>NUCLEOTIDE SEQUENCE [LARGE SCALE GENOMIC DNA]</scope>
    <source>
        <strain evidence="2 3">CBS 114723</strain>
    </source>
</reference>
<dbReference type="OrthoDB" id="420076at2759"/>
<dbReference type="InterPro" id="IPR001932">
    <property type="entry name" value="PPM-type_phosphatase-like_dom"/>
</dbReference>
<proteinExistence type="predicted"/>
<dbReference type="PROSITE" id="PS51746">
    <property type="entry name" value="PPM_2"/>
    <property type="match status" value="1"/>
</dbReference>
<sequence length="634" mass="68280">MHNAFSRAVRKLPQQSLLLNQSFQQFKTQTSLVYNSAASLTSTARNLHPRSVKHRATKASLAGISKSKPSFGTNPITPTSLNSNASRNNLQSNMYGRRVSVALASVLVGYGAYYSSQSGNQTATASLVNKGATNAAQAAGALPTRQVLIIGADELSTGTFVGEGPISKTIGDNTQAVIEILDSEQTDAKLRNLEESYLVNRGEGVVRYDLAQVPSNNPIEDDHAEKIVNVPGKLTETSAPNSDWMFWGVFDGHSGWSTSAKLRQSLIVTVARELNATYSAAPDYNPSAESIDKAIKDGFLLLDDEIVNKSVEKVFAKDSKGVAAEVLAPALSGSCALLSFYDSRTGMLRVACTGDSRAVLGRRNQKGLWTATALSADQTGSNPDEEARLRKEHPNEPRVIYAGRVLGGLEPTRAFGDASYKWTSQTISKLKEKFFARSSPMLSRTPPYVTAEPVVTTTKVQPENGDFMVMATDGLWEMLTNEEVVGLVGKWIDANGPPAPGAAKPVSESIWNKLVGRSNGKLPVDKSEIETAADGSKTPVRVAQWNMASDDSRFVVQDKNVATHLLRNALGGKNAEQVSALLTLPAPFSRRYRDDVTVQVVFFGNGPQGQNTMGEVVLNVEASRPMKEDASPKL</sequence>
<reference evidence="2 3" key="2">
    <citation type="journal article" date="2013" name="IMA Fungus">
        <title>IMA Genome-F 1: Ceratocystis fimbriata: Draft nuclear genome sequence for the plant pathogen, Ceratocystis fimbriata.</title>
        <authorList>
            <person name="Wilken P.M."/>
            <person name="Steenkamp E.T."/>
            <person name="Wingfield M.J."/>
            <person name="de Beer Z.W."/>
            <person name="Wingfield B.D."/>
        </authorList>
    </citation>
    <scope>NUCLEOTIDE SEQUENCE [LARGE SCALE GENOMIC DNA]</scope>
    <source>
        <strain evidence="2 3">CBS 114723</strain>
    </source>
</reference>
<comment type="caution">
    <text evidence="2">The sequence shown here is derived from an EMBL/GenBank/DDBJ whole genome shotgun (WGS) entry which is preliminary data.</text>
</comment>